<dbReference type="SUPFAM" id="SSF50129">
    <property type="entry name" value="GroES-like"/>
    <property type="match status" value="1"/>
</dbReference>
<dbReference type="Gene3D" id="3.90.180.10">
    <property type="entry name" value="Medium-chain alcohol dehydrogenases, catalytic domain"/>
    <property type="match status" value="1"/>
</dbReference>
<proteinExistence type="predicted"/>
<comment type="caution">
    <text evidence="1">The sequence shown here is derived from an EMBL/GenBank/DDBJ whole genome shotgun (WGS) entry which is preliminary data.</text>
</comment>
<accession>A0A0D0G4Q0</accession>
<dbReference type="AlphaFoldDB" id="A0A0D0G4Q0"/>
<evidence type="ECO:0000313" key="2">
    <source>
        <dbReference type="Proteomes" id="UP000032047"/>
    </source>
</evidence>
<keyword evidence="2" id="KW-1185">Reference proteome</keyword>
<gene>
    <name evidence="1" type="ORF">JV16_02543</name>
</gene>
<reference evidence="1 2" key="1">
    <citation type="submission" date="2015-01" db="EMBL/GenBank/DDBJ databases">
        <title>Genome sequence of Anoxybacillus ayderensis strain AB04.</title>
        <authorList>
            <person name="Belduz A.O."/>
            <person name="Canakci S."/>
            <person name="Chan K.-G."/>
            <person name="Kahar U.M."/>
            <person name="Yaakob A.S."/>
            <person name="Chan C.S."/>
            <person name="Goh K.M."/>
        </authorList>
    </citation>
    <scope>NUCLEOTIDE SEQUENCE [LARGE SCALE GENOMIC DNA]</scope>
    <source>
        <strain evidence="1 2">AB04</strain>
    </source>
</reference>
<dbReference type="PATRIC" id="fig|265546.4.peg.2558"/>
<organism evidence="1 2">
    <name type="scientific">Anoxybacillus ayderensis</name>
    <dbReference type="NCBI Taxonomy" id="265546"/>
    <lineage>
        <taxon>Bacteria</taxon>
        <taxon>Bacillati</taxon>
        <taxon>Bacillota</taxon>
        <taxon>Bacilli</taxon>
        <taxon>Bacillales</taxon>
        <taxon>Anoxybacillaceae</taxon>
        <taxon>Anoxybacillus</taxon>
    </lineage>
</organism>
<protein>
    <submittedName>
        <fullName evidence="1">Alcohol dehydrogenase</fullName>
        <ecNumber evidence="1">1.1.1.1</ecNumber>
    </submittedName>
</protein>
<name>A0A0D0G4Q0_9BACL</name>
<dbReference type="EMBL" id="JXTG01000019">
    <property type="protein sequence ID" value="KIP20305.1"/>
    <property type="molecule type" value="Genomic_DNA"/>
</dbReference>
<dbReference type="GO" id="GO:0004022">
    <property type="term" value="F:alcohol dehydrogenase (NAD+) activity"/>
    <property type="evidence" value="ECO:0007669"/>
    <property type="project" value="UniProtKB-EC"/>
</dbReference>
<sequence>MKAAVVEQFKEPLKIKEVEKPTISYGEVLYRCNLEL</sequence>
<dbReference type="Proteomes" id="UP000032047">
    <property type="component" value="Unassembled WGS sequence"/>
</dbReference>
<dbReference type="InterPro" id="IPR011032">
    <property type="entry name" value="GroES-like_sf"/>
</dbReference>
<evidence type="ECO:0000313" key="1">
    <source>
        <dbReference type="EMBL" id="KIP20305.1"/>
    </source>
</evidence>
<dbReference type="EC" id="1.1.1.1" evidence="1"/>
<keyword evidence="1" id="KW-0560">Oxidoreductase</keyword>